<comment type="subunit">
    <text evidence="6">Component of the ClpX-ClpP complex. Forms a hexameric ring that, in the presence of ATP, binds to fourteen ClpP subunits assembled into a disk-like structure with a central cavity, resembling the structure of eukaryotic proteasomes.</text>
</comment>
<dbReference type="Pfam" id="PF06689">
    <property type="entry name" value="zf-C4_ClpX"/>
    <property type="match status" value="1"/>
</dbReference>
<proteinExistence type="inferred from homology"/>
<feature type="binding site" evidence="6">
    <location>
        <begin position="115"/>
        <end position="122"/>
    </location>
    <ligand>
        <name>ATP</name>
        <dbReference type="ChEBI" id="CHEBI:30616"/>
    </ligand>
</feature>
<feature type="domain" description="ClpX-type ZB" evidence="8">
    <location>
        <begin position="1"/>
        <end position="52"/>
    </location>
</feature>
<dbReference type="RefSeq" id="WP_071063876.1">
    <property type="nucleotide sequence ID" value="NZ_MKIE01000007.1"/>
</dbReference>
<protein>
    <recommendedName>
        <fullName evidence="6">ATP-dependent Clp protease ATP-binding subunit ClpX</fullName>
    </recommendedName>
</protein>
<evidence type="ECO:0000256" key="2">
    <source>
        <dbReference type="ARBA" id="ARBA00022741"/>
    </source>
</evidence>
<dbReference type="InterPro" id="IPR059188">
    <property type="entry name" value="Znf_CLPX-like"/>
</dbReference>
<dbReference type="EMBL" id="MKIE01000007">
    <property type="protein sequence ID" value="OHW61843.1"/>
    <property type="molecule type" value="Genomic_DNA"/>
</dbReference>
<dbReference type="SUPFAM" id="SSF57716">
    <property type="entry name" value="Glucocorticoid receptor-like (DNA-binding domain)"/>
    <property type="match status" value="1"/>
</dbReference>
<dbReference type="PANTHER" id="PTHR48102">
    <property type="entry name" value="ATP-DEPENDENT CLP PROTEASE ATP-BINDING SUBUNIT CLPX-LIKE, MITOCHONDRIAL-RELATED"/>
    <property type="match status" value="1"/>
</dbReference>
<sequence>MPKTDEKKLKCSFCGKNQDQVKRLVAGPNVYICDECIELCQEIVEDELDTFVEMDMTELPKPSEIKSILDEYVVQQDKAKRALAVAVYNHYKRINKKSIDSDVELQKSNIMMAGPTGSGKTLLAQTLAKILNVPFAIADATSLTEAGYVGEDVENILLKLIQAADYDIDRAEKGIIYIDEIDKIARKSENPSITRDVSGEGVQQALLKILEGTVASVPPQGGRKHPHQEFIQIDTSNVLFIVGGAFDGVESIIQNRIGKKSMGFGASIESKTSMDKGKLLEQLRPEDLLKFGLIPEFIGRLPVMVTLSQLDKDSLIDILTKPKNALVKQYMELFAIDGVELEIEDEALEAIAEKAIERNTGARGLRGIIEEVMLDIMYEIPSREDIEKCIITKDTVINGSEPKLILKDKGDENSAS</sequence>
<dbReference type="InterPro" id="IPR038366">
    <property type="entry name" value="Znf_CppX_C4_sf"/>
</dbReference>
<dbReference type="SMART" id="SM00382">
    <property type="entry name" value="AAA"/>
    <property type="match status" value="1"/>
</dbReference>
<dbReference type="PANTHER" id="PTHR48102:SF7">
    <property type="entry name" value="ATP-DEPENDENT CLP PROTEASE ATP-BINDING SUBUNIT CLPX-LIKE, MITOCHONDRIAL"/>
    <property type="match status" value="1"/>
</dbReference>
<dbReference type="GO" id="GO:0009376">
    <property type="term" value="C:HslUV protease complex"/>
    <property type="evidence" value="ECO:0007669"/>
    <property type="project" value="TreeGrafter"/>
</dbReference>
<evidence type="ECO:0000256" key="6">
    <source>
        <dbReference type="HAMAP-Rule" id="MF_00175"/>
    </source>
</evidence>
<evidence type="ECO:0000256" key="4">
    <source>
        <dbReference type="ARBA" id="ARBA00022840"/>
    </source>
</evidence>
<dbReference type="GO" id="GO:0046983">
    <property type="term" value="F:protein dimerization activity"/>
    <property type="evidence" value="ECO:0007669"/>
    <property type="project" value="UniProtKB-UniRule"/>
</dbReference>
<comment type="function">
    <text evidence="6">ATP-dependent specificity component of the Clp protease. It directs the protease to specific substrates. Can perform chaperone functions in the absence of ClpP.</text>
</comment>
<dbReference type="PROSITE" id="PS51902">
    <property type="entry name" value="CLPX_ZB"/>
    <property type="match status" value="1"/>
</dbReference>
<evidence type="ECO:0000259" key="8">
    <source>
        <dbReference type="PROSITE" id="PS51902"/>
    </source>
</evidence>
<dbReference type="InterPro" id="IPR004487">
    <property type="entry name" value="Clp_protease_ATP-bd_su_ClpX"/>
</dbReference>
<dbReference type="HAMAP" id="MF_00175">
    <property type="entry name" value="ClpX"/>
    <property type="match status" value="1"/>
</dbReference>
<dbReference type="GO" id="GO:0051603">
    <property type="term" value="P:proteolysis involved in protein catabolic process"/>
    <property type="evidence" value="ECO:0007669"/>
    <property type="project" value="TreeGrafter"/>
</dbReference>
<dbReference type="FunFam" id="3.40.50.300:FF:000005">
    <property type="entry name" value="ATP-dependent Clp protease ATP-binding subunit ClpX"/>
    <property type="match status" value="1"/>
</dbReference>
<comment type="similarity">
    <text evidence="6 7">Belongs to the ClpX chaperone family.</text>
</comment>
<dbReference type="STRING" id="39480.EUAN_18460"/>
<keyword evidence="3 6" id="KW-0862">Zinc</keyword>
<dbReference type="GO" id="GO:0005524">
    <property type="term" value="F:ATP binding"/>
    <property type="evidence" value="ECO:0007669"/>
    <property type="project" value="UniProtKB-UniRule"/>
</dbReference>
<evidence type="ECO:0000256" key="5">
    <source>
        <dbReference type="ARBA" id="ARBA00023186"/>
    </source>
</evidence>
<dbReference type="Gene3D" id="1.10.8.60">
    <property type="match status" value="1"/>
</dbReference>
<keyword evidence="9" id="KW-0378">Hydrolase</keyword>
<keyword evidence="9" id="KW-0645">Protease</keyword>
<keyword evidence="1 6" id="KW-0479">Metal-binding</keyword>
<dbReference type="GO" id="GO:0008233">
    <property type="term" value="F:peptidase activity"/>
    <property type="evidence" value="ECO:0007669"/>
    <property type="project" value="UniProtKB-KW"/>
</dbReference>
<dbReference type="GO" id="GO:0051301">
    <property type="term" value="P:cell division"/>
    <property type="evidence" value="ECO:0007669"/>
    <property type="project" value="TreeGrafter"/>
</dbReference>
<dbReference type="Gene3D" id="6.20.220.10">
    <property type="entry name" value="ClpX chaperone, C4-type zinc finger domain"/>
    <property type="match status" value="1"/>
</dbReference>
<dbReference type="SMART" id="SM01086">
    <property type="entry name" value="ClpB_D2-small"/>
    <property type="match status" value="1"/>
</dbReference>
<evidence type="ECO:0000256" key="3">
    <source>
        <dbReference type="ARBA" id="ARBA00022833"/>
    </source>
</evidence>
<dbReference type="SMART" id="SM00994">
    <property type="entry name" value="zf-C4_ClpX"/>
    <property type="match status" value="1"/>
</dbReference>
<dbReference type="InterPro" id="IPR003593">
    <property type="entry name" value="AAA+_ATPase"/>
</dbReference>
<reference evidence="9 10" key="1">
    <citation type="submission" date="2016-09" db="EMBL/GenBank/DDBJ databases">
        <title>Genome sequence of Eubacterium angustum.</title>
        <authorList>
            <person name="Poehlein A."/>
            <person name="Daniel R."/>
        </authorList>
    </citation>
    <scope>NUCLEOTIDE SEQUENCE [LARGE SCALE GENOMIC DNA]</scope>
    <source>
        <strain evidence="9 10">DSM 1989</strain>
    </source>
</reference>
<keyword evidence="5 6" id="KW-0143">Chaperone</keyword>
<dbReference type="Gene3D" id="3.40.50.300">
    <property type="entry name" value="P-loop containing nucleotide triphosphate hydrolases"/>
    <property type="match status" value="1"/>
</dbReference>
<evidence type="ECO:0000256" key="7">
    <source>
        <dbReference type="PROSITE-ProRule" id="PRU01250"/>
    </source>
</evidence>
<dbReference type="GO" id="GO:0140662">
    <property type="term" value="F:ATP-dependent protein folding chaperone"/>
    <property type="evidence" value="ECO:0007669"/>
    <property type="project" value="InterPro"/>
</dbReference>
<dbReference type="NCBIfam" id="NF003745">
    <property type="entry name" value="PRK05342.1"/>
    <property type="match status" value="1"/>
</dbReference>
<organism evidence="9 10">
    <name type="scientific">Andreesenia angusta</name>
    <dbReference type="NCBI Taxonomy" id="39480"/>
    <lineage>
        <taxon>Bacteria</taxon>
        <taxon>Bacillati</taxon>
        <taxon>Bacillota</taxon>
        <taxon>Tissierellia</taxon>
        <taxon>Tissierellales</taxon>
        <taxon>Gottschalkiaceae</taxon>
        <taxon>Andreesenia</taxon>
    </lineage>
</organism>
<dbReference type="GO" id="GO:0008270">
    <property type="term" value="F:zinc ion binding"/>
    <property type="evidence" value="ECO:0007669"/>
    <property type="project" value="UniProtKB-UniRule"/>
</dbReference>
<dbReference type="NCBIfam" id="TIGR00382">
    <property type="entry name" value="clpX"/>
    <property type="match status" value="1"/>
</dbReference>
<gene>
    <name evidence="6 9" type="primary">clpX</name>
    <name evidence="9" type="ORF">EUAN_18460</name>
</gene>
<keyword evidence="10" id="KW-1185">Reference proteome</keyword>
<feature type="binding site" evidence="6 7">
    <location>
        <position position="11"/>
    </location>
    <ligand>
        <name>Zn(2+)</name>
        <dbReference type="ChEBI" id="CHEBI:29105"/>
    </ligand>
</feature>
<evidence type="ECO:0000313" key="9">
    <source>
        <dbReference type="EMBL" id="OHW61843.1"/>
    </source>
</evidence>
<dbReference type="Pfam" id="PF07724">
    <property type="entry name" value="AAA_2"/>
    <property type="match status" value="1"/>
</dbReference>
<keyword evidence="4 6" id="KW-0067">ATP-binding</keyword>
<name>A0A1S1V5B9_9FIRM</name>
<feature type="binding site" evidence="6 7">
    <location>
        <position position="36"/>
    </location>
    <ligand>
        <name>Zn(2+)</name>
        <dbReference type="ChEBI" id="CHEBI:29105"/>
    </ligand>
</feature>
<dbReference type="Pfam" id="PF10431">
    <property type="entry name" value="ClpB_D2-small"/>
    <property type="match status" value="1"/>
</dbReference>
<evidence type="ECO:0000313" key="10">
    <source>
        <dbReference type="Proteomes" id="UP000180254"/>
    </source>
</evidence>
<dbReference type="InterPro" id="IPR003959">
    <property type="entry name" value="ATPase_AAA_core"/>
</dbReference>
<dbReference type="OrthoDB" id="9804062at2"/>
<dbReference type="InterPro" id="IPR010603">
    <property type="entry name" value="Znf_CppX_C4"/>
</dbReference>
<dbReference type="GO" id="GO:0016887">
    <property type="term" value="F:ATP hydrolysis activity"/>
    <property type="evidence" value="ECO:0007669"/>
    <property type="project" value="InterPro"/>
</dbReference>
<dbReference type="InterPro" id="IPR019489">
    <property type="entry name" value="Clp_ATPase_C"/>
</dbReference>
<dbReference type="SUPFAM" id="SSF52540">
    <property type="entry name" value="P-loop containing nucleoside triphosphate hydrolases"/>
    <property type="match status" value="1"/>
</dbReference>
<dbReference type="InterPro" id="IPR027417">
    <property type="entry name" value="P-loop_NTPase"/>
</dbReference>
<feature type="binding site" evidence="6 7">
    <location>
        <position position="33"/>
    </location>
    <ligand>
        <name>Zn(2+)</name>
        <dbReference type="ChEBI" id="CHEBI:29105"/>
    </ligand>
</feature>
<dbReference type="InterPro" id="IPR046425">
    <property type="entry name" value="ClpX_bact"/>
</dbReference>
<evidence type="ECO:0000256" key="1">
    <source>
        <dbReference type="ARBA" id="ARBA00022723"/>
    </source>
</evidence>
<dbReference type="Proteomes" id="UP000180254">
    <property type="component" value="Unassembled WGS sequence"/>
</dbReference>
<dbReference type="CDD" id="cd19497">
    <property type="entry name" value="RecA-like_ClpX"/>
    <property type="match status" value="1"/>
</dbReference>
<keyword evidence="2 6" id="KW-0547">Nucleotide-binding</keyword>
<accession>A0A1S1V5B9</accession>
<dbReference type="FunFam" id="1.10.8.60:FF:000002">
    <property type="entry name" value="ATP-dependent Clp protease ATP-binding subunit ClpX"/>
    <property type="match status" value="1"/>
</dbReference>
<dbReference type="GO" id="GO:0051082">
    <property type="term" value="F:unfolded protein binding"/>
    <property type="evidence" value="ECO:0007669"/>
    <property type="project" value="UniProtKB-UniRule"/>
</dbReference>
<feature type="binding site" evidence="6 7">
    <location>
        <position position="14"/>
    </location>
    <ligand>
        <name>Zn(2+)</name>
        <dbReference type="ChEBI" id="CHEBI:29105"/>
    </ligand>
</feature>
<dbReference type="InterPro" id="IPR050052">
    <property type="entry name" value="ATP-dep_Clp_protease_ClpX"/>
</dbReference>
<dbReference type="AlphaFoldDB" id="A0A1S1V5B9"/>
<comment type="caution">
    <text evidence="9">The sequence shown here is derived from an EMBL/GenBank/DDBJ whole genome shotgun (WGS) entry which is preliminary data.</text>
</comment>